<sequence length="215" mass="24267">ESSYAVFCDLTKAFDCVNTDILLLKLDYYGIRSNELQLFRSYLTNRKQYVTCNDVESEIMSIAGGVPQGSILGPVLFLLYINDLPSCLPVSSCFLFADDTTIVTRSSEELSLASLASAKTWFSTNKLKLNATKTQNMLFSSDKWCLKSEPVKMLGIILDTALTWTPHLERLCSRLAAQLFVMRQLRPFVDDDVMRVVYFSLINSHLNYGIALWGN</sequence>
<keyword evidence="2" id="KW-0548">Nucleotidyltransferase</keyword>
<dbReference type="SUPFAM" id="SSF56672">
    <property type="entry name" value="DNA/RNA polymerases"/>
    <property type="match status" value="1"/>
</dbReference>
<name>V5H3A1_ANOGL</name>
<dbReference type="PROSITE" id="PS50878">
    <property type="entry name" value="RT_POL"/>
    <property type="match status" value="1"/>
</dbReference>
<feature type="domain" description="Reverse transcriptase" evidence="1">
    <location>
        <begin position="1"/>
        <end position="158"/>
    </location>
</feature>
<proteinExistence type="predicted"/>
<dbReference type="EMBL" id="GALX01001158">
    <property type="protein sequence ID" value="JAB67308.1"/>
    <property type="molecule type" value="Transcribed_RNA"/>
</dbReference>
<organism evidence="2">
    <name type="scientific">Anoplophora glabripennis</name>
    <name type="common">Asian longhorn beetle</name>
    <name type="synonym">Anoplophora nobilis</name>
    <dbReference type="NCBI Taxonomy" id="217634"/>
    <lineage>
        <taxon>Eukaryota</taxon>
        <taxon>Metazoa</taxon>
        <taxon>Ecdysozoa</taxon>
        <taxon>Arthropoda</taxon>
        <taxon>Hexapoda</taxon>
        <taxon>Insecta</taxon>
        <taxon>Pterygota</taxon>
        <taxon>Neoptera</taxon>
        <taxon>Endopterygota</taxon>
        <taxon>Coleoptera</taxon>
        <taxon>Polyphaga</taxon>
        <taxon>Cucujiformia</taxon>
        <taxon>Chrysomeloidea</taxon>
        <taxon>Cerambycidae</taxon>
        <taxon>Lamiinae</taxon>
        <taxon>Lamiini</taxon>
        <taxon>Anoplophora</taxon>
    </lineage>
</organism>
<dbReference type="InterPro" id="IPR000477">
    <property type="entry name" value="RT_dom"/>
</dbReference>
<accession>V5H3A1</accession>
<dbReference type="Pfam" id="PF00078">
    <property type="entry name" value="RVT_1"/>
    <property type="match status" value="1"/>
</dbReference>
<feature type="non-terminal residue" evidence="2">
    <location>
        <position position="1"/>
    </location>
</feature>
<protein>
    <submittedName>
        <fullName evidence="2">RNA-directed DNA polymerase</fullName>
    </submittedName>
</protein>
<dbReference type="PANTHER" id="PTHR33332">
    <property type="entry name" value="REVERSE TRANSCRIPTASE DOMAIN-CONTAINING PROTEIN"/>
    <property type="match status" value="1"/>
</dbReference>
<evidence type="ECO:0000313" key="2">
    <source>
        <dbReference type="EMBL" id="JAB67308.1"/>
    </source>
</evidence>
<dbReference type="GO" id="GO:0003964">
    <property type="term" value="F:RNA-directed DNA polymerase activity"/>
    <property type="evidence" value="ECO:0007669"/>
    <property type="project" value="UniProtKB-KW"/>
</dbReference>
<evidence type="ECO:0000259" key="1">
    <source>
        <dbReference type="PROSITE" id="PS50878"/>
    </source>
</evidence>
<keyword evidence="2" id="KW-0695">RNA-directed DNA polymerase</keyword>
<dbReference type="InterPro" id="IPR043502">
    <property type="entry name" value="DNA/RNA_pol_sf"/>
</dbReference>
<keyword evidence="2" id="KW-0808">Transferase</keyword>
<feature type="non-terminal residue" evidence="2">
    <location>
        <position position="215"/>
    </location>
</feature>
<gene>
    <name evidence="2" type="primary">RTJK</name>
</gene>
<dbReference type="AlphaFoldDB" id="V5H3A1"/>
<reference evidence="2" key="1">
    <citation type="submission" date="2013-07" db="EMBL/GenBank/DDBJ databases">
        <title>Midgut Transcriptome Profiling of Anoplphora glabripennis, a Lignocellulose Degrading, Wood-Boring Cerambycid.</title>
        <authorList>
            <person name="Scully E.D."/>
            <person name="Hoover K."/>
            <person name="Carlson J.E."/>
            <person name="Tien M."/>
            <person name="Geib S.M."/>
        </authorList>
    </citation>
    <scope>NUCLEOTIDE SEQUENCE</scope>
</reference>